<organism evidence="6 7">
    <name type="scientific">Heterodermia speciosa</name>
    <dbReference type="NCBI Taxonomy" id="116794"/>
    <lineage>
        <taxon>Eukaryota</taxon>
        <taxon>Fungi</taxon>
        <taxon>Dikarya</taxon>
        <taxon>Ascomycota</taxon>
        <taxon>Pezizomycotina</taxon>
        <taxon>Lecanoromycetes</taxon>
        <taxon>OSLEUM clade</taxon>
        <taxon>Lecanoromycetidae</taxon>
        <taxon>Caliciales</taxon>
        <taxon>Physciaceae</taxon>
        <taxon>Heterodermia</taxon>
    </lineage>
</organism>
<dbReference type="GO" id="GO:0005634">
    <property type="term" value="C:nucleus"/>
    <property type="evidence" value="ECO:0007669"/>
    <property type="project" value="UniProtKB-SubCell"/>
</dbReference>
<dbReference type="PROSITE" id="PS50048">
    <property type="entry name" value="ZN2_CY6_FUNGAL_2"/>
    <property type="match status" value="1"/>
</dbReference>
<dbReference type="EMBL" id="CAJPDS010000025">
    <property type="protein sequence ID" value="CAF9919970.1"/>
    <property type="molecule type" value="Genomic_DNA"/>
</dbReference>
<dbReference type="CDD" id="cd12148">
    <property type="entry name" value="fungal_TF_MHR"/>
    <property type="match status" value="1"/>
</dbReference>
<sequence>MTNQSPQPRSQAANTGTSRKPLSCTSCRQRKIKCNRLDPCHQCLDLGLNCVFPSRRVRASRARRDSLEARDVELLRRISHLEALLANKEAERPFTSERVTSDRSRPSALITPLPADGALSGGHQKAVPVDDHYAAFIKQQGNSSRYLGQEFWSNISDEFTSLKQLIEGHTDDEDGGDEASPLSTGIVDLSSSIILQDPNRLMDSELIFPPVGHSEVLFKYYFSHVDPVCKILHRPTVDTYFSNVEALVHPLTQKFKFRSLAAVTFAAYFAAVNTMSFQECMLYLGEEKTTLLARYRSNAEVALVQADFLNSLEISTLQAFVIYIVSTNIIGDLDRPHLVV</sequence>
<dbReference type="Proteomes" id="UP000664521">
    <property type="component" value="Unassembled WGS sequence"/>
</dbReference>
<proteinExistence type="predicted"/>
<dbReference type="InterPro" id="IPR036864">
    <property type="entry name" value="Zn2-C6_fun-type_DNA-bd_sf"/>
</dbReference>
<comment type="subcellular location">
    <subcellularLocation>
        <location evidence="1">Nucleus</location>
    </subcellularLocation>
</comment>
<dbReference type="PANTHER" id="PTHR31001:SF50">
    <property type="entry name" value="ZN(II)2CYS6 TRANSCRIPTION FACTOR (EUROFUNG)"/>
    <property type="match status" value="1"/>
</dbReference>
<evidence type="ECO:0000313" key="6">
    <source>
        <dbReference type="EMBL" id="CAF9919970.1"/>
    </source>
</evidence>
<dbReference type="SUPFAM" id="SSF57701">
    <property type="entry name" value="Zn2/Cys6 DNA-binding domain"/>
    <property type="match status" value="1"/>
</dbReference>
<dbReference type="GO" id="GO:0008270">
    <property type="term" value="F:zinc ion binding"/>
    <property type="evidence" value="ECO:0007669"/>
    <property type="project" value="InterPro"/>
</dbReference>
<feature type="domain" description="Zn(2)-C6 fungal-type" evidence="5">
    <location>
        <begin position="23"/>
        <end position="52"/>
    </location>
</feature>
<evidence type="ECO:0000259" key="5">
    <source>
        <dbReference type="PROSITE" id="PS50048"/>
    </source>
</evidence>
<dbReference type="InterPro" id="IPR050613">
    <property type="entry name" value="Sec_Metabolite_Reg"/>
</dbReference>
<evidence type="ECO:0000256" key="4">
    <source>
        <dbReference type="SAM" id="MobiDB-lite"/>
    </source>
</evidence>
<keyword evidence="2" id="KW-0479">Metal-binding</keyword>
<accession>A0A8H3ILQ3</accession>
<dbReference type="Pfam" id="PF00172">
    <property type="entry name" value="Zn_clus"/>
    <property type="match status" value="1"/>
</dbReference>
<dbReference type="CDD" id="cd00067">
    <property type="entry name" value="GAL4"/>
    <property type="match status" value="1"/>
</dbReference>
<evidence type="ECO:0000256" key="2">
    <source>
        <dbReference type="ARBA" id="ARBA00022723"/>
    </source>
</evidence>
<evidence type="ECO:0000256" key="1">
    <source>
        <dbReference type="ARBA" id="ARBA00004123"/>
    </source>
</evidence>
<gene>
    <name evidence="6" type="ORF">HETSPECPRED_004128</name>
</gene>
<dbReference type="GO" id="GO:0000981">
    <property type="term" value="F:DNA-binding transcription factor activity, RNA polymerase II-specific"/>
    <property type="evidence" value="ECO:0007669"/>
    <property type="project" value="InterPro"/>
</dbReference>
<keyword evidence="3" id="KW-0539">Nucleus</keyword>
<evidence type="ECO:0000256" key="3">
    <source>
        <dbReference type="ARBA" id="ARBA00023242"/>
    </source>
</evidence>
<dbReference type="Gene3D" id="4.10.240.10">
    <property type="entry name" value="Zn(2)-C6 fungal-type DNA-binding domain"/>
    <property type="match status" value="1"/>
</dbReference>
<dbReference type="PANTHER" id="PTHR31001">
    <property type="entry name" value="UNCHARACTERIZED TRANSCRIPTIONAL REGULATORY PROTEIN"/>
    <property type="match status" value="1"/>
</dbReference>
<name>A0A8H3ILQ3_9LECA</name>
<reference evidence="6" key="1">
    <citation type="submission" date="2021-03" db="EMBL/GenBank/DDBJ databases">
        <authorList>
            <person name="Tagirdzhanova G."/>
        </authorList>
    </citation>
    <scope>NUCLEOTIDE SEQUENCE</scope>
</reference>
<keyword evidence="7" id="KW-1185">Reference proteome</keyword>
<comment type="caution">
    <text evidence="6">The sequence shown here is derived from an EMBL/GenBank/DDBJ whole genome shotgun (WGS) entry which is preliminary data.</text>
</comment>
<dbReference type="OrthoDB" id="435881at2759"/>
<dbReference type="PROSITE" id="PS00463">
    <property type="entry name" value="ZN2_CY6_FUNGAL_1"/>
    <property type="match status" value="1"/>
</dbReference>
<feature type="region of interest" description="Disordered" evidence="4">
    <location>
        <begin position="1"/>
        <end position="22"/>
    </location>
</feature>
<dbReference type="SMART" id="SM00066">
    <property type="entry name" value="GAL4"/>
    <property type="match status" value="1"/>
</dbReference>
<dbReference type="InterPro" id="IPR001138">
    <property type="entry name" value="Zn2Cys6_DnaBD"/>
</dbReference>
<protein>
    <recommendedName>
        <fullName evidence="5">Zn(2)-C6 fungal-type domain-containing protein</fullName>
    </recommendedName>
</protein>
<dbReference type="AlphaFoldDB" id="A0A8H3ILQ3"/>
<evidence type="ECO:0000313" key="7">
    <source>
        <dbReference type="Proteomes" id="UP000664521"/>
    </source>
</evidence>